<name>A0A7U3YLV8_DESPD</name>
<dbReference type="InterPro" id="IPR003594">
    <property type="entry name" value="HATPase_dom"/>
</dbReference>
<evidence type="ECO:0000259" key="10">
    <source>
        <dbReference type="PROSITE" id="PS50109"/>
    </source>
</evidence>
<dbReference type="EMBL" id="CP002364">
    <property type="protein sequence ID" value="ADW17765.1"/>
    <property type="molecule type" value="Genomic_DNA"/>
</dbReference>
<dbReference type="InterPro" id="IPR000014">
    <property type="entry name" value="PAS"/>
</dbReference>
<keyword evidence="8" id="KW-0902">Two-component regulatory system</keyword>
<gene>
    <name evidence="12" type="ordered locus">Despr_1613</name>
</gene>
<feature type="transmembrane region" description="Helical" evidence="9">
    <location>
        <begin position="234"/>
        <end position="252"/>
    </location>
</feature>
<evidence type="ECO:0000256" key="3">
    <source>
        <dbReference type="ARBA" id="ARBA00022553"/>
    </source>
</evidence>
<dbReference type="CDD" id="cd00082">
    <property type="entry name" value="HisKA"/>
    <property type="match status" value="1"/>
</dbReference>
<dbReference type="InterPro" id="IPR003661">
    <property type="entry name" value="HisK_dim/P_dom"/>
</dbReference>
<keyword evidence="9" id="KW-1133">Transmembrane helix</keyword>
<dbReference type="SMART" id="SM00387">
    <property type="entry name" value="HATPase_c"/>
    <property type="match status" value="1"/>
</dbReference>
<dbReference type="SMART" id="SM00091">
    <property type="entry name" value="PAS"/>
    <property type="match status" value="1"/>
</dbReference>
<dbReference type="InterPro" id="IPR004358">
    <property type="entry name" value="Sig_transdc_His_kin-like_C"/>
</dbReference>
<dbReference type="Gene3D" id="3.30.450.20">
    <property type="entry name" value="PAS domain"/>
    <property type="match status" value="1"/>
</dbReference>
<feature type="transmembrane region" description="Helical" evidence="9">
    <location>
        <begin position="20"/>
        <end position="38"/>
    </location>
</feature>
<dbReference type="PANTHER" id="PTHR43065:SF10">
    <property type="entry name" value="PEROXIDE STRESS-ACTIVATED HISTIDINE KINASE MAK3"/>
    <property type="match status" value="1"/>
</dbReference>
<keyword evidence="5" id="KW-0547">Nucleotide-binding</keyword>
<keyword evidence="9" id="KW-0472">Membrane</keyword>
<evidence type="ECO:0000256" key="1">
    <source>
        <dbReference type="ARBA" id="ARBA00000085"/>
    </source>
</evidence>
<keyword evidence="7" id="KW-0067">ATP-binding</keyword>
<dbReference type="Pfam" id="PF08448">
    <property type="entry name" value="PAS_4"/>
    <property type="match status" value="1"/>
</dbReference>
<proteinExistence type="predicted"/>
<evidence type="ECO:0000256" key="7">
    <source>
        <dbReference type="ARBA" id="ARBA00022840"/>
    </source>
</evidence>
<dbReference type="SUPFAM" id="SSF47384">
    <property type="entry name" value="Homodimeric domain of signal transducing histidine kinase"/>
    <property type="match status" value="1"/>
</dbReference>
<dbReference type="InterPro" id="IPR013656">
    <property type="entry name" value="PAS_4"/>
</dbReference>
<dbReference type="PROSITE" id="PS50109">
    <property type="entry name" value="HIS_KIN"/>
    <property type="match status" value="1"/>
</dbReference>
<dbReference type="InterPro" id="IPR036097">
    <property type="entry name" value="HisK_dim/P_sf"/>
</dbReference>
<evidence type="ECO:0000313" key="12">
    <source>
        <dbReference type="EMBL" id="ADW17765.1"/>
    </source>
</evidence>
<dbReference type="GO" id="GO:0005524">
    <property type="term" value="F:ATP binding"/>
    <property type="evidence" value="ECO:0007669"/>
    <property type="project" value="UniProtKB-KW"/>
</dbReference>
<dbReference type="KEGG" id="dpr:Despr_1613"/>
<dbReference type="PRINTS" id="PR00344">
    <property type="entry name" value="BCTRLSENSOR"/>
</dbReference>
<protein>
    <recommendedName>
        <fullName evidence="2">histidine kinase</fullName>
        <ecNumber evidence="2">2.7.13.3</ecNumber>
    </recommendedName>
</protein>
<feature type="domain" description="PAS" evidence="11">
    <location>
        <begin position="268"/>
        <end position="321"/>
    </location>
</feature>
<dbReference type="Pfam" id="PF00512">
    <property type="entry name" value="HisKA"/>
    <property type="match status" value="1"/>
</dbReference>
<reference evidence="12 13" key="1">
    <citation type="journal article" date="2011" name="Stand. Genomic Sci.">
        <title>Complete genome sequence of Desulfobulbus propionicus type strain (1pr3).</title>
        <authorList>
            <person name="Pagani I."/>
            <person name="Lapidus A."/>
            <person name="Nolan M."/>
            <person name="Lucas S."/>
            <person name="Hammon N."/>
            <person name="Deshpande S."/>
            <person name="Cheng J.F."/>
            <person name="Chertkov O."/>
            <person name="Davenport K."/>
            <person name="Tapia R."/>
            <person name="Han C."/>
            <person name="Goodwin L."/>
            <person name="Pitluck S."/>
            <person name="Liolios K."/>
            <person name="Mavromatis K."/>
            <person name="Ivanova N."/>
            <person name="Mikhailova N."/>
            <person name="Pati A."/>
            <person name="Chen A."/>
            <person name="Palaniappan K."/>
            <person name="Land M."/>
            <person name="Hauser L."/>
            <person name="Chang Y.J."/>
            <person name="Jeffries C.D."/>
            <person name="Detter J.C."/>
            <person name="Brambilla E."/>
            <person name="Kannan K.P."/>
            <person name="Djao O.D."/>
            <person name="Rohde M."/>
            <person name="Pukall R."/>
            <person name="Spring S."/>
            <person name="Goker M."/>
            <person name="Sikorski J."/>
            <person name="Woyke T."/>
            <person name="Bristow J."/>
            <person name="Eisen J.A."/>
            <person name="Markowitz V."/>
            <person name="Hugenholtz P."/>
            <person name="Kyrpides N.C."/>
            <person name="Klenk H.P."/>
        </authorList>
    </citation>
    <scope>NUCLEOTIDE SEQUENCE [LARGE SCALE GENOMIC DNA]</scope>
    <source>
        <strain evidence="13">ATCC 33891 / DSM 2032 / 1pr3</strain>
    </source>
</reference>
<dbReference type="SUPFAM" id="SSF55785">
    <property type="entry name" value="PYP-like sensor domain (PAS domain)"/>
    <property type="match status" value="1"/>
</dbReference>
<organism evidence="12 13">
    <name type="scientific">Desulfobulbus propionicus (strain ATCC 33891 / DSM 2032 / VKM B-1956 / 1pr3)</name>
    <dbReference type="NCBI Taxonomy" id="577650"/>
    <lineage>
        <taxon>Bacteria</taxon>
        <taxon>Pseudomonadati</taxon>
        <taxon>Thermodesulfobacteriota</taxon>
        <taxon>Desulfobulbia</taxon>
        <taxon>Desulfobulbales</taxon>
        <taxon>Desulfobulbaceae</taxon>
        <taxon>Desulfobulbus</taxon>
    </lineage>
</organism>
<evidence type="ECO:0000259" key="11">
    <source>
        <dbReference type="PROSITE" id="PS50112"/>
    </source>
</evidence>
<dbReference type="PANTHER" id="PTHR43065">
    <property type="entry name" value="SENSOR HISTIDINE KINASE"/>
    <property type="match status" value="1"/>
</dbReference>
<dbReference type="GO" id="GO:0000155">
    <property type="term" value="F:phosphorelay sensor kinase activity"/>
    <property type="evidence" value="ECO:0007669"/>
    <property type="project" value="InterPro"/>
</dbReference>
<dbReference type="Proteomes" id="UP000006365">
    <property type="component" value="Chromosome"/>
</dbReference>
<dbReference type="Pfam" id="PF02518">
    <property type="entry name" value="HATPase_c"/>
    <property type="match status" value="1"/>
</dbReference>
<keyword evidence="3" id="KW-0597">Phosphoprotein</keyword>
<dbReference type="PROSITE" id="PS50112">
    <property type="entry name" value="PAS"/>
    <property type="match status" value="1"/>
</dbReference>
<dbReference type="Gene3D" id="1.10.287.130">
    <property type="match status" value="1"/>
</dbReference>
<dbReference type="NCBIfam" id="TIGR00229">
    <property type="entry name" value="sensory_box"/>
    <property type="match status" value="1"/>
</dbReference>
<comment type="catalytic activity">
    <reaction evidence="1">
        <text>ATP + protein L-histidine = ADP + protein N-phospho-L-histidine.</text>
        <dbReference type="EC" id="2.7.13.3"/>
    </reaction>
</comment>
<evidence type="ECO:0000256" key="8">
    <source>
        <dbReference type="ARBA" id="ARBA00023012"/>
    </source>
</evidence>
<keyword evidence="13" id="KW-1185">Reference proteome</keyword>
<keyword evidence="6 12" id="KW-0418">Kinase</keyword>
<keyword evidence="9" id="KW-0812">Transmembrane</keyword>
<dbReference type="InterPro" id="IPR036890">
    <property type="entry name" value="HATPase_C_sf"/>
</dbReference>
<feature type="domain" description="Histidine kinase" evidence="10">
    <location>
        <begin position="406"/>
        <end position="615"/>
    </location>
</feature>
<sequence>MSMRLLKKSRRPAYMFSSPWLLASAAGLLIMIVVTFAFHNLRLEERLMTNAMLQKASTLIRVLHSGSRASYLNDLRKDTWNNEAWTTHVQRVIDHLAEDPDLRFLSLVNETGQVIAHSDHTRIGALEPVPESNRYRHPADDQPQLTHSVRETREYGRVFETIRQFSPSFPALLPMPLQPLREGLKGPFLHHPEERRPMMRLLPEGLPTGERYFVVVALDMKEFDRTLGRLRMQIFMLSLAMLLVGLGGWFSLSAVQGFRVSQKTLENIQAFTSLLVAKLPVGVIATDATGRITTWNQTIAHVTGIDKTAATGKHPEEILPEPLAAFFLPGGSGAAEPTATEKETLVRLAFGPRRCELLCHPLTISDSEHQYLGRVLLISDVTEIRSLEQRMRENERLAAVGRMAGGVAHEVRNPLSSIKGLALLLKNKFPLGSKEQDTADLLIQETERMNRTITEMLSFTRPSALHLGRVDLGALLGRSLELIRAEAEENGIRSVLNIGPDLCPVLGDADRLQQVAMNVLLNAMQAMEEGGELVVSLANRDNGQTVELRISDTGAGIDPALLSQVFYPYFTTKQGGTGIGLAICQKIVADHGGTIELESEPVKGTTVIVTLPAYHPPQG</sequence>
<dbReference type="CDD" id="cd00130">
    <property type="entry name" value="PAS"/>
    <property type="match status" value="1"/>
</dbReference>
<keyword evidence="4" id="KW-0808">Transferase</keyword>
<evidence type="ECO:0000256" key="6">
    <source>
        <dbReference type="ARBA" id="ARBA00022777"/>
    </source>
</evidence>
<evidence type="ECO:0000313" key="13">
    <source>
        <dbReference type="Proteomes" id="UP000006365"/>
    </source>
</evidence>
<evidence type="ECO:0000256" key="5">
    <source>
        <dbReference type="ARBA" id="ARBA00022741"/>
    </source>
</evidence>
<dbReference type="SMART" id="SM00388">
    <property type="entry name" value="HisKA"/>
    <property type="match status" value="1"/>
</dbReference>
<evidence type="ECO:0000256" key="4">
    <source>
        <dbReference type="ARBA" id="ARBA00022679"/>
    </source>
</evidence>
<dbReference type="Gene3D" id="3.30.565.10">
    <property type="entry name" value="Histidine kinase-like ATPase, C-terminal domain"/>
    <property type="match status" value="1"/>
</dbReference>
<dbReference type="EC" id="2.7.13.3" evidence="2"/>
<dbReference type="InterPro" id="IPR005467">
    <property type="entry name" value="His_kinase_dom"/>
</dbReference>
<dbReference type="AlphaFoldDB" id="A0A7U3YLV8"/>
<dbReference type="SUPFAM" id="SSF55874">
    <property type="entry name" value="ATPase domain of HSP90 chaperone/DNA topoisomerase II/histidine kinase"/>
    <property type="match status" value="1"/>
</dbReference>
<accession>A0A7U3YLV8</accession>
<evidence type="ECO:0000256" key="9">
    <source>
        <dbReference type="SAM" id="Phobius"/>
    </source>
</evidence>
<evidence type="ECO:0000256" key="2">
    <source>
        <dbReference type="ARBA" id="ARBA00012438"/>
    </source>
</evidence>
<dbReference type="InterPro" id="IPR035965">
    <property type="entry name" value="PAS-like_dom_sf"/>
</dbReference>